<feature type="domain" description="B box-type" evidence="9">
    <location>
        <begin position="91"/>
        <end position="139"/>
    </location>
</feature>
<feature type="coiled-coil region" evidence="6">
    <location>
        <begin position="428"/>
        <end position="520"/>
    </location>
</feature>
<comment type="caution">
    <text evidence="10">The sequence shown here is derived from an EMBL/GenBank/DDBJ whole genome shotgun (WGS) entry which is preliminary data.</text>
</comment>
<dbReference type="Gene3D" id="3.30.40.10">
    <property type="entry name" value="Zinc/RING finger domain, C3HC4 (zinc finger)"/>
    <property type="match status" value="1"/>
</dbReference>
<dbReference type="Gene3D" id="3.30.160.60">
    <property type="entry name" value="Classic Zinc Finger"/>
    <property type="match status" value="1"/>
</dbReference>
<feature type="compositionally biased region" description="Low complexity" evidence="7">
    <location>
        <begin position="642"/>
        <end position="654"/>
    </location>
</feature>
<keyword evidence="3 5" id="KW-0863">Zinc-finger</keyword>
<evidence type="ECO:0000256" key="2">
    <source>
        <dbReference type="ARBA" id="ARBA00022723"/>
    </source>
</evidence>
<evidence type="ECO:0000256" key="1">
    <source>
        <dbReference type="ARBA" id="ARBA00021526"/>
    </source>
</evidence>
<reference evidence="10 11" key="1">
    <citation type="journal article" date="2023" name="Sci. Data">
        <title>Genome assembly of the Korean intertidal mud-creeper Batillaria attramentaria.</title>
        <authorList>
            <person name="Patra A.K."/>
            <person name="Ho P.T."/>
            <person name="Jun S."/>
            <person name="Lee S.J."/>
            <person name="Kim Y."/>
            <person name="Won Y.J."/>
        </authorList>
    </citation>
    <scope>NUCLEOTIDE SEQUENCE [LARGE SCALE GENOMIC DNA]</scope>
    <source>
        <strain evidence="10">Wonlab-2016</strain>
    </source>
</reference>
<feature type="coiled-coil region" evidence="6">
    <location>
        <begin position="220"/>
        <end position="265"/>
    </location>
</feature>
<dbReference type="SUPFAM" id="SSF57850">
    <property type="entry name" value="RING/U-box"/>
    <property type="match status" value="1"/>
</dbReference>
<evidence type="ECO:0000256" key="5">
    <source>
        <dbReference type="PROSITE-ProRule" id="PRU00024"/>
    </source>
</evidence>
<evidence type="ECO:0000313" key="10">
    <source>
        <dbReference type="EMBL" id="KAK7480841.1"/>
    </source>
</evidence>
<dbReference type="CDD" id="cd19814">
    <property type="entry name" value="Bbox1_RNF207-like"/>
    <property type="match status" value="1"/>
</dbReference>
<accession>A0ABD0K1S9</accession>
<organism evidence="10 11">
    <name type="scientific">Batillaria attramentaria</name>
    <dbReference type="NCBI Taxonomy" id="370345"/>
    <lineage>
        <taxon>Eukaryota</taxon>
        <taxon>Metazoa</taxon>
        <taxon>Spiralia</taxon>
        <taxon>Lophotrochozoa</taxon>
        <taxon>Mollusca</taxon>
        <taxon>Gastropoda</taxon>
        <taxon>Caenogastropoda</taxon>
        <taxon>Sorbeoconcha</taxon>
        <taxon>Cerithioidea</taxon>
        <taxon>Batillariidae</taxon>
        <taxon>Batillaria</taxon>
    </lineage>
</organism>
<dbReference type="InterPro" id="IPR039320">
    <property type="entry name" value="RNF207"/>
</dbReference>
<gene>
    <name evidence="10" type="ORF">BaRGS_00027927</name>
</gene>
<dbReference type="EMBL" id="JACVVK020000273">
    <property type="protein sequence ID" value="KAK7480841.1"/>
    <property type="molecule type" value="Genomic_DNA"/>
</dbReference>
<protein>
    <recommendedName>
        <fullName evidence="1">RING finger protein 207</fullName>
    </recommendedName>
</protein>
<dbReference type="AlphaFoldDB" id="A0ABD0K1S9"/>
<dbReference type="SMART" id="SM00184">
    <property type="entry name" value="RING"/>
    <property type="match status" value="1"/>
</dbReference>
<evidence type="ECO:0000256" key="7">
    <source>
        <dbReference type="SAM" id="MobiDB-lite"/>
    </source>
</evidence>
<dbReference type="InterPro" id="IPR022782">
    <property type="entry name" value="AIP3-like_C"/>
</dbReference>
<dbReference type="InterPro" id="IPR017907">
    <property type="entry name" value="Znf_RING_CS"/>
</dbReference>
<dbReference type="Proteomes" id="UP001519460">
    <property type="component" value="Unassembled WGS sequence"/>
</dbReference>
<dbReference type="GO" id="GO:0008270">
    <property type="term" value="F:zinc ion binding"/>
    <property type="evidence" value="ECO:0007669"/>
    <property type="project" value="UniProtKB-KW"/>
</dbReference>
<evidence type="ECO:0000313" key="11">
    <source>
        <dbReference type="Proteomes" id="UP001519460"/>
    </source>
</evidence>
<feature type="region of interest" description="Disordered" evidence="7">
    <location>
        <begin position="584"/>
        <end position="665"/>
    </location>
</feature>
<dbReference type="Pfam" id="PF00097">
    <property type="entry name" value="zf-C3HC4"/>
    <property type="match status" value="1"/>
</dbReference>
<dbReference type="Gene3D" id="1.20.58.1540">
    <property type="entry name" value="Actin interacting protein 3, C-terminal domain"/>
    <property type="match status" value="1"/>
</dbReference>
<evidence type="ECO:0000259" key="9">
    <source>
        <dbReference type="PROSITE" id="PS50119"/>
    </source>
</evidence>
<sequence>MSGEIFHPMENLGEAESKTWNPLQCPLCNEPYEDPCILTCFHSFCERCLRGRAADSKMTCPVCGTSTHLKDGACLPPRDPLLKFLVESVTDEKAPCANCDCSDSNGMFFCNTCSQPLCSKCRDDTHRARMFAAHDVVSMTKRTRDIHKRCSLHGEPYIMFSMEKKIMLCINCFRDMRVESRTHCVDLETAYNQSCKKLDHSVQAIRDLQHSVRDGILLLRALLEEIKQNAEKEHKSLLDLYMAIIQKMEQTKDMLVEEVDSQYREKEQTFKKQLKTLTTLLPTLKVHLVMALAFSSSTNKFEFLDLAYVMMDRLKTIVQRQHPLHPTQSGQIDTGHKTQFAKSLEPLLFVPQQHRNTVSAVATPTNRVELSGGVTTTSSVPSVSAAAPVKNMSPVTARRSNGLNGAKVKFIDAKGPFADHCVEFESAHRDLIQRLEKMKISCQEMQRDVTMRRCLARKDEILQLQQRIENLQSQLDSHYTTLDAKNPTLEKHWEESLQRIANEQDLYQAQLQDVVRLKQESERLRVITSQLTSFVSSIAAVTERLSPKLNHSCMSNEQDNQIMALFEEINAVQPDSQQRVEAIRDAEEERQTKSANRTNPLDSELIKTKGLLKAPSARDRRDSSGGTKKDNSGSSSAKDESPPLAASAAPTLGPCGEGDDSKSTT</sequence>
<dbReference type="InterPro" id="IPR001841">
    <property type="entry name" value="Znf_RING"/>
</dbReference>
<proteinExistence type="predicted"/>
<dbReference type="PANTHER" id="PTHR22635:SF0">
    <property type="entry name" value="RING FINGER PROTEIN 207"/>
    <property type="match status" value="1"/>
</dbReference>
<keyword evidence="4" id="KW-0862">Zinc</keyword>
<evidence type="ECO:0000256" key="4">
    <source>
        <dbReference type="ARBA" id="ARBA00022833"/>
    </source>
</evidence>
<dbReference type="PROSITE" id="PS00518">
    <property type="entry name" value="ZF_RING_1"/>
    <property type="match status" value="1"/>
</dbReference>
<dbReference type="SMART" id="SM00806">
    <property type="entry name" value="AIP3"/>
    <property type="match status" value="1"/>
</dbReference>
<dbReference type="PANTHER" id="PTHR22635">
    <property type="entry name" value="RING FINGER PROTEIN 207"/>
    <property type="match status" value="1"/>
</dbReference>
<feature type="compositionally biased region" description="Basic and acidic residues" evidence="7">
    <location>
        <begin position="616"/>
        <end position="641"/>
    </location>
</feature>
<dbReference type="PROSITE" id="PS50119">
    <property type="entry name" value="ZF_BBOX"/>
    <property type="match status" value="1"/>
</dbReference>
<dbReference type="Pfam" id="PF00643">
    <property type="entry name" value="zf-B_box"/>
    <property type="match status" value="1"/>
</dbReference>
<evidence type="ECO:0000259" key="8">
    <source>
        <dbReference type="PROSITE" id="PS50089"/>
    </source>
</evidence>
<dbReference type="PROSITE" id="PS50089">
    <property type="entry name" value="ZF_RING_2"/>
    <property type="match status" value="1"/>
</dbReference>
<dbReference type="InterPro" id="IPR005613">
    <property type="entry name" value="AIP3_C"/>
</dbReference>
<dbReference type="SMART" id="SM00336">
    <property type="entry name" value="BBOX"/>
    <property type="match status" value="1"/>
</dbReference>
<keyword evidence="6" id="KW-0175">Coiled coil</keyword>
<name>A0ABD0K1S9_9CAEN</name>
<evidence type="ECO:0000256" key="3">
    <source>
        <dbReference type="ARBA" id="ARBA00022771"/>
    </source>
</evidence>
<feature type="domain" description="RING-type" evidence="8">
    <location>
        <begin position="25"/>
        <end position="63"/>
    </location>
</feature>
<keyword evidence="11" id="KW-1185">Reference proteome</keyword>
<evidence type="ECO:0000256" key="6">
    <source>
        <dbReference type="SAM" id="Coils"/>
    </source>
</evidence>
<dbReference type="InterPro" id="IPR018957">
    <property type="entry name" value="Znf_C3HC4_RING-type"/>
</dbReference>
<keyword evidence="2" id="KW-0479">Metal-binding</keyword>
<dbReference type="InterPro" id="IPR000315">
    <property type="entry name" value="Znf_B-box"/>
</dbReference>
<dbReference type="Pfam" id="PF03915">
    <property type="entry name" value="AIP3"/>
    <property type="match status" value="1"/>
</dbReference>
<dbReference type="InterPro" id="IPR013083">
    <property type="entry name" value="Znf_RING/FYVE/PHD"/>
</dbReference>